<dbReference type="PANTHER" id="PTHR43537">
    <property type="entry name" value="TRANSCRIPTIONAL REGULATOR, GNTR FAMILY"/>
    <property type="match status" value="1"/>
</dbReference>
<evidence type="ECO:0000313" key="7">
    <source>
        <dbReference type="Proteomes" id="UP000562045"/>
    </source>
</evidence>
<dbReference type="Proteomes" id="UP000562045">
    <property type="component" value="Unassembled WGS sequence"/>
</dbReference>
<dbReference type="Gene3D" id="1.20.120.530">
    <property type="entry name" value="GntR ligand-binding domain-like"/>
    <property type="match status" value="1"/>
</dbReference>
<organism evidence="5 7">
    <name type="scientific">Nocardioides aromaticivorans</name>
    <dbReference type="NCBI Taxonomy" id="200618"/>
    <lineage>
        <taxon>Bacteria</taxon>
        <taxon>Bacillati</taxon>
        <taxon>Actinomycetota</taxon>
        <taxon>Actinomycetes</taxon>
        <taxon>Propionibacteriales</taxon>
        <taxon>Nocardioidaceae</taxon>
        <taxon>Nocardioides</taxon>
    </lineage>
</organism>
<dbReference type="PANTHER" id="PTHR43537:SF5">
    <property type="entry name" value="UXU OPERON TRANSCRIPTIONAL REGULATOR"/>
    <property type="match status" value="1"/>
</dbReference>
<dbReference type="InterPro" id="IPR036390">
    <property type="entry name" value="WH_DNA-bd_sf"/>
</dbReference>
<evidence type="ECO:0000256" key="2">
    <source>
        <dbReference type="ARBA" id="ARBA00023125"/>
    </source>
</evidence>
<protein>
    <submittedName>
        <fullName evidence="5">DNA-binding FadR family transcriptional regulator</fullName>
    </submittedName>
    <submittedName>
        <fullName evidence="6">GntR family transcriptional regulator</fullName>
    </submittedName>
</protein>
<dbReference type="InterPro" id="IPR000524">
    <property type="entry name" value="Tscrpt_reg_HTH_GntR"/>
</dbReference>
<evidence type="ECO:0000313" key="5">
    <source>
        <dbReference type="EMBL" id="NYI44533.1"/>
    </source>
</evidence>
<dbReference type="SUPFAM" id="SSF48008">
    <property type="entry name" value="GntR ligand-binding domain-like"/>
    <property type="match status" value="1"/>
</dbReference>
<feature type="domain" description="HTH gntR-type" evidence="4">
    <location>
        <begin position="13"/>
        <end position="83"/>
    </location>
</feature>
<dbReference type="PROSITE" id="PS50949">
    <property type="entry name" value="HTH_GNTR"/>
    <property type="match status" value="1"/>
</dbReference>
<dbReference type="AlphaFoldDB" id="A0A7Z0CMW1"/>
<dbReference type="Pfam" id="PF00392">
    <property type="entry name" value="GntR"/>
    <property type="match status" value="1"/>
</dbReference>
<dbReference type="SUPFAM" id="SSF46785">
    <property type="entry name" value="Winged helix' DNA-binding domain"/>
    <property type="match status" value="1"/>
</dbReference>
<name>A0A7Z0CMW1_9ACTN</name>
<dbReference type="SMART" id="SM00895">
    <property type="entry name" value="FCD"/>
    <property type="match status" value="1"/>
</dbReference>
<evidence type="ECO:0000256" key="3">
    <source>
        <dbReference type="ARBA" id="ARBA00023163"/>
    </source>
</evidence>
<gene>
    <name evidence="5" type="ORF">BJ993_001613</name>
    <name evidence="6" type="ORF">CFH99_23070</name>
</gene>
<dbReference type="GO" id="GO:0003700">
    <property type="term" value="F:DNA-binding transcription factor activity"/>
    <property type="evidence" value="ECO:0007669"/>
    <property type="project" value="InterPro"/>
</dbReference>
<dbReference type="InterPro" id="IPR008920">
    <property type="entry name" value="TF_FadR/GntR_C"/>
</dbReference>
<accession>A0A7Z0CMW1</accession>
<dbReference type="EMBL" id="CP022295">
    <property type="protein sequence ID" value="QSR28511.1"/>
    <property type="molecule type" value="Genomic_DNA"/>
</dbReference>
<dbReference type="PRINTS" id="PR00035">
    <property type="entry name" value="HTHGNTR"/>
</dbReference>
<dbReference type="InterPro" id="IPR011711">
    <property type="entry name" value="GntR_C"/>
</dbReference>
<keyword evidence="3" id="KW-0804">Transcription</keyword>
<dbReference type="GO" id="GO:0003677">
    <property type="term" value="F:DNA binding"/>
    <property type="evidence" value="ECO:0007669"/>
    <property type="project" value="UniProtKB-KW"/>
</dbReference>
<keyword evidence="8" id="KW-1185">Reference proteome</keyword>
<sequence>MTEHRPLAPVRQVAAHELVVDQLRRSLNQGQFRPGDRLPSERELAEMLQVSRTTVRSAAAVLESEGRLSVRRGRGGGFTVLEPDHDSPATRREIRANRRAIRDLFDLRLVVETGAVALAALRRTDEELIALEHRLGRMQQVIREERRRPSTSLVREFQALDNGFHLALASCSRNEHLVEQVAAARQAMWTPVGSVFRHLESNANDLHADILDAVRAGESDAAAALMSEHITATRTTLESWLDRT</sequence>
<dbReference type="RefSeq" id="WP_179648366.1">
    <property type="nucleotide sequence ID" value="NZ_CP022295.1"/>
</dbReference>
<evidence type="ECO:0000313" key="8">
    <source>
        <dbReference type="Proteomes" id="UP000662818"/>
    </source>
</evidence>
<evidence type="ECO:0000313" key="6">
    <source>
        <dbReference type="EMBL" id="QSR28511.1"/>
    </source>
</evidence>
<dbReference type="InterPro" id="IPR036388">
    <property type="entry name" value="WH-like_DNA-bd_sf"/>
</dbReference>
<keyword evidence="2 5" id="KW-0238">DNA-binding</keyword>
<reference evidence="6 8" key="1">
    <citation type="submission" date="2017-06" db="EMBL/GenBank/DDBJ databases">
        <title>Complete Genome Sequence of the Soil Carbazole-Degrading Bacterium Nocardioides aromaticivorans IC177.</title>
        <authorList>
            <person name="Vejarano F."/>
            <person name="Suzuki-Minakuchi C."/>
            <person name="Ohtsubo Y."/>
            <person name="Tsuda M."/>
            <person name="Okada K."/>
            <person name="Nojiri H."/>
        </authorList>
    </citation>
    <scope>NUCLEOTIDE SEQUENCE [LARGE SCALE GENOMIC DNA]</scope>
    <source>
        <strain evidence="6 8">IC177</strain>
    </source>
</reference>
<proteinExistence type="predicted"/>
<evidence type="ECO:0000256" key="1">
    <source>
        <dbReference type="ARBA" id="ARBA00023015"/>
    </source>
</evidence>
<dbReference type="Pfam" id="PF07729">
    <property type="entry name" value="FCD"/>
    <property type="match status" value="1"/>
</dbReference>
<dbReference type="Proteomes" id="UP000662818">
    <property type="component" value="Chromosome"/>
</dbReference>
<reference evidence="5 7" key="2">
    <citation type="submission" date="2020-07" db="EMBL/GenBank/DDBJ databases">
        <title>Sequencing the genomes of 1000 actinobacteria strains.</title>
        <authorList>
            <person name="Klenk H.-P."/>
        </authorList>
    </citation>
    <scope>NUCLEOTIDE SEQUENCE [LARGE SCALE GENOMIC DNA]</scope>
    <source>
        <strain evidence="5 7">DSM 15131</strain>
    </source>
</reference>
<evidence type="ECO:0000259" key="4">
    <source>
        <dbReference type="PROSITE" id="PS50949"/>
    </source>
</evidence>
<dbReference type="SMART" id="SM00345">
    <property type="entry name" value="HTH_GNTR"/>
    <property type="match status" value="1"/>
</dbReference>
<keyword evidence="1" id="KW-0805">Transcription regulation</keyword>
<dbReference type="CDD" id="cd07377">
    <property type="entry name" value="WHTH_GntR"/>
    <property type="match status" value="1"/>
</dbReference>
<dbReference type="EMBL" id="JACBZM010000001">
    <property type="protein sequence ID" value="NYI44533.1"/>
    <property type="molecule type" value="Genomic_DNA"/>
</dbReference>
<dbReference type="Gene3D" id="1.10.10.10">
    <property type="entry name" value="Winged helix-like DNA-binding domain superfamily/Winged helix DNA-binding domain"/>
    <property type="match status" value="1"/>
</dbReference>